<proteinExistence type="predicted"/>
<evidence type="ECO:0000313" key="2">
    <source>
        <dbReference type="Proteomes" id="UP001179280"/>
    </source>
</evidence>
<name>A0ABS2STF4_9BACI</name>
<accession>A0ABS2STF4</accession>
<protein>
    <submittedName>
        <fullName evidence="1">Uncharacterized protein</fullName>
    </submittedName>
</protein>
<dbReference type="Proteomes" id="UP001179280">
    <property type="component" value="Unassembled WGS sequence"/>
</dbReference>
<comment type="caution">
    <text evidence="1">The sequence shown here is derived from an EMBL/GenBank/DDBJ whole genome shotgun (WGS) entry which is preliminary data.</text>
</comment>
<dbReference type="EMBL" id="JAFBCV010000004">
    <property type="protein sequence ID" value="MBM7838301.1"/>
    <property type="molecule type" value="Genomic_DNA"/>
</dbReference>
<gene>
    <name evidence="1" type="ORF">JOC54_001557</name>
</gene>
<evidence type="ECO:0000313" key="1">
    <source>
        <dbReference type="EMBL" id="MBM7838301.1"/>
    </source>
</evidence>
<reference evidence="1" key="1">
    <citation type="submission" date="2021-01" db="EMBL/GenBank/DDBJ databases">
        <title>Genomic Encyclopedia of Type Strains, Phase IV (KMG-IV): sequencing the most valuable type-strain genomes for metagenomic binning, comparative biology and taxonomic classification.</title>
        <authorList>
            <person name="Goeker M."/>
        </authorList>
    </citation>
    <scope>NUCLEOTIDE SEQUENCE</scope>
    <source>
        <strain evidence="1">DSM 21943</strain>
    </source>
</reference>
<dbReference type="RefSeq" id="WP_035420960.1">
    <property type="nucleotide sequence ID" value="NZ_JAFBCV010000004.1"/>
</dbReference>
<keyword evidence="2" id="KW-1185">Reference proteome</keyword>
<sequence length="79" mass="9493">MDFLPFSHTWPYEQQGKDIYVEQCPYCGEEHVLTHMKARELKLAKEQFKVRLVMPCCHRVMTIVEADSDYFWANEPLRK</sequence>
<organism evidence="1 2">
    <name type="scientific">Shouchella xiaoxiensis</name>
    <dbReference type="NCBI Taxonomy" id="766895"/>
    <lineage>
        <taxon>Bacteria</taxon>
        <taxon>Bacillati</taxon>
        <taxon>Bacillota</taxon>
        <taxon>Bacilli</taxon>
        <taxon>Bacillales</taxon>
        <taxon>Bacillaceae</taxon>
        <taxon>Shouchella</taxon>
    </lineage>
</organism>